<dbReference type="AlphaFoldDB" id="A0A919IDM3"/>
<dbReference type="Pfam" id="PF12802">
    <property type="entry name" value="MarR_2"/>
    <property type="match status" value="1"/>
</dbReference>
<dbReference type="GO" id="GO:0006950">
    <property type="term" value="P:response to stress"/>
    <property type="evidence" value="ECO:0007669"/>
    <property type="project" value="TreeGrafter"/>
</dbReference>
<dbReference type="GO" id="GO:0003700">
    <property type="term" value="F:DNA-binding transcription factor activity"/>
    <property type="evidence" value="ECO:0007669"/>
    <property type="project" value="InterPro"/>
</dbReference>
<keyword evidence="3" id="KW-1185">Reference proteome</keyword>
<dbReference type="SMART" id="SM00347">
    <property type="entry name" value="HTH_MARR"/>
    <property type="match status" value="1"/>
</dbReference>
<dbReference type="InterPro" id="IPR039422">
    <property type="entry name" value="MarR/SlyA-like"/>
</dbReference>
<evidence type="ECO:0000313" key="2">
    <source>
        <dbReference type="EMBL" id="GID63633.1"/>
    </source>
</evidence>
<name>A0A919IDM3_9ACTN</name>
<dbReference type="InterPro" id="IPR036390">
    <property type="entry name" value="WH_DNA-bd_sf"/>
</dbReference>
<proteinExistence type="predicted"/>
<comment type="caution">
    <text evidence="2">The sequence shown here is derived from an EMBL/GenBank/DDBJ whole genome shotgun (WGS) entry which is preliminary data.</text>
</comment>
<organism evidence="2 3">
    <name type="scientific">Actinoplanes cyaneus</name>
    <dbReference type="NCBI Taxonomy" id="52696"/>
    <lineage>
        <taxon>Bacteria</taxon>
        <taxon>Bacillati</taxon>
        <taxon>Actinomycetota</taxon>
        <taxon>Actinomycetes</taxon>
        <taxon>Micromonosporales</taxon>
        <taxon>Micromonosporaceae</taxon>
        <taxon>Actinoplanes</taxon>
    </lineage>
</organism>
<accession>A0A919IDM3</accession>
<dbReference type="PANTHER" id="PTHR33164:SF107">
    <property type="entry name" value="TRANSCRIPTIONAL REGULATORY PROTEIN"/>
    <property type="match status" value="1"/>
</dbReference>
<feature type="domain" description="HTH marR-type" evidence="1">
    <location>
        <begin position="3"/>
        <end position="135"/>
    </location>
</feature>
<sequence length="146" mass="15732">MRLPRLIFLLFNADRAVRRWIDARSSDTGIGASGAGVLFYLAGHENALIGDVTAALGASPSGMSGLVNRLERGGYVTRSPDPADARAVRLALTPRGHQAVARARDLVDDLNVQLTAGFDDAEIAVIQRWLEHVTRVSINRESGADR</sequence>
<dbReference type="InterPro" id="IPR036388">
    <property type="entry name" value="WH-like_DNA-bd_sf"/>
</dbReference>
<dbReference type="SUPFAM" id="SSF46785">
    <property type="entry name" value="Winged helix' DNA-binding domain"/>
    <property type="match status" value="1"/>
</dbReference>
<dbReference type="EMBL" id="BOMH01000011">
    <property type="protein sequence ID" value="GID63633.1"/>
    <property type="molecule type" value="Genomic_DNA"/>
</dbReference>
<evidence type="ECO:0000259" key="1">
    <source>
        <dbReference type="PROSITE" id="PS50995"/>
    </source>
</evidence>
<evidence type="ECO:0000313" key="3">
    <source>
        <dbReference type="Proteomes" id="UP000619479"/>
    </source>
</evidence>
<dbReference type="Proteomes" id="UP000619479">
    <property type="component" value="Unassembled WGS sequence"/>
</dbReference>
<dbReference type="InterPro" id="IPR000835">
    <property type="entry name" value="HTH_MarR-typ"/>
</dbReference>
<protein>
    <submittedName>
        <fullName evidence="2">MarR family transcriptional regulator</fullName>
    </submittedName>
</protein>
<reference evidence="2" key="1">
    <citation type="submission" date="2021-01" db="EMBL/GenBank/DDBJ databases">
        <title>Whole genome shotgun sequence of Actinoplanes cyaneus NBRC 14990.</title>
        <authorList>
            <person name="Komaki H."/>
            <person name="Tamura T."/>
        </authorList>
    </citation>
    <scope>NUCLEOTIDE SEQUENCE</scope>
    <source>
        <strain evidence="2">NBRC 14990</strain>
    </source>
</reference>
<dbReference type="Gene3D" id="1.10.10.10">
    <property type="entry name" value="Winged helix-like DNA-binding domain superfamily/Winged helix DNA-binding domain"/>
    <property type="match status" value="1"/>
</dbReference>
<dbReference type="PROSITE" id="PS50995">
    <property type="entry name" value="HTH_MARR_2"/>
    <property type="match status" value="1"/>
</dbReference>
<gene>
    <name evidence="2" type="ORF">Acy02nite_15140</name>
</gene>
<dbReference type="RefSeq" id="WP_203739077.1">
    <property type="nucleotide sequence ID" value="NZ_BAAAUC010000041.1"/>
</dbReference>
<dbReference type="PANTHER" id="PTHR33164">
    <property type="entry name" value="TRANSCRIPTIONAL REGULATOR, MARR FAMILY"/>
    <property type="match status" value="1"/>
</dbReference>